<comment type="caution">
    <text evidence="2">The sequence shown here is derived from an EMBL/GenBank/DDBJ whole genome shotgun (WGS) entry which is preliminary data.</text>
</comment>
<keyword evidence="3" id="KW-1185">Reference proteome</keyword>
<keyword evidence="1" id="KW-0472">Membrane</keyword>
<dbReference type="RefSeq" id="WP_344027535.1">
    <property type="nucleotide sequence ID" value="NZ_BAAABX010000050.1"/>
</dbReference>
<dbReference type="InterPro" id="IPR008407">
    <property type="entry name" value="Brnchd-chn_aa_trnsp_AzlD"/>
</dbReference>
<evidence type="ECO:0000256" key="1">
    <source>
        <dbReference type="SAM" id="Phobius"/>
    </source>
</evidence>
<keyword evidence="1" id="KW-1133">Transmembrane helix</keyword>
<feature type="transmembrane region" description="Helical" evidence="1">
    <location>
        <begin position="82"/>
        <end position="100"/>
    </location>
</feature>
<organism evidence="2 3">
    <name type="scientific">Streptomyces luteireticuli</name>
    <dbReference type="NCBI Taxonomy" id="173858"/>
    <lineage>
        <taxon>Bacteria</taxon>
        <taxon>Bacillati</taxon>
        <taxon>Actinomycetota</taxon>
        <taxon>Actinomycetes</taxon>
        <taxon>Kitasatosporales</taxon>
        <taxon>Streptomycetaceae</taxon>
        <taxon>Streptomyces</taxon>
    </lineage>
</organism>
<gene>
    <name evidence="2" type="ORF">GCM10010357_46650</name>
</gene>
<sequence length="101" mass="10244">MTLWFAIGAIALISFAFKAVGPAVLGDRELPDRARSVIALVAPALLAGFVVVDVAGPGWGSLDLTVVAGLVAVVVLRLLRAPLMVAMVGAVVVTAVLRLAG</sequence>
<name>A0ABN0YY60_9ACTN</name>
<evidence type="ECO:0000313" key="2">
    <source>
        <dbReference type="EMBL" id="GAA0419961.1"/>
    </source>
</evidence>
<protein>
    <recommendedName>
        <fullName evidence="4">Branched-chain amino acid ABC transporter</fullName>
    </recommendedName>
</protein>
<feature type="transmembrane region" description="Helical" evidence="1">
    <location>
        <begin position="34"/>
        <end position="52"/>
    </location>
</feature>
<proteinExistence type="predicted"/>
<accession>A0ABN0YY60</accession>
<keyword evidence="1" id="KW-0812">Transmembrane</keyword>
<evidence type="ECO:0000313" key="3">
    <source>
        <dbReference type="Proteomes" id="UP001500879"/>
    </source>
</evidence>
<dbReference type="EMBL" id="BAAABX010000050">
    <property type="protein sequence ID" value="GAA0419961.1"/>
    <property type="molecule type" value="Genomic_DNA"/>
</dbReference>
<evidence type="ECO:0008006" key="4">
    <source>
        <dbReference type="Google" id="ProtNLM"/>
    </source>
</evidence>
<dbReference type="Proteomes" id="UP001500879">
    <property type="component" value="Unassembled WGS sequence"/>
</dbReference>
<dbReference type="Pfam" id="PF05437">
    <property type="entry name" value="AzlD"/>
    <property type="match status" value="1"/>
</dbReference>
<reference evidence="2 3" key="1">
    <citation type="journal article" date="2019" name="Int. J. Syst. Evol. Microbiol.">
        <title>The Global Catalogue of Microorganisms (GCM) 10K type strain sequencing project: providing services to taxonomists for standard genome sequencing and annotation.</title>
        <authorList>
            <consortium name="The Broad Institute Genomics Platform"/>
            <consortium name="The Broad Institute Genome Sequencing Center for Infectious Disease"/>
            <person name="Wu L."/>
            <person name="Ma J."/>
        </authorList>
    </citation>
    <scope>NUCLEOTIDE SEQUENCE [LARGE SCALE GENOMIC DNA]</scope>
    <source>
        <strain evidence="2 3">JCM 4788</strain>
    </source>
</reference>